<keyword evidence="6" id="KW-0175">Coiled coil</keyword>
<evidence type="ECO:0000313" key="9">
    <source>
        <dbReference type="EMBL" id="WIA08833.1"/>
    </source>
</evidence>
<reference evidence="9 10" key="1">
    <citation type="submission" date="2023-05" db="EMBL/GenBank/DDBJ databases">
        <title>A 100% complete, gapless, phased diploid assembly of the Scenedesmus obliquus UTEX 3031 genome.</title>
        <authorList>
            <person name="Biondi T.C."/>
            <person name="Hanschen E.R."/>
            <person name="Kwon T."/>
            <person name="Eng W."/>
            <person name="Kruse C.P.S."/>
            <person name="Koehler S.I."/>
            <person name="Kunde Y."/>
            <person name="Gleasner C.D."/>
            <person name="You Mak K.T."/>
            <person name="Polle J."/>
            <person name="Hovde B.T."/>
            <person name="Starkenburg S.R."/>
        </authorList>
    </citation>
    <scope>NUCLEOTIDE SEQUENCE [LARGE SCALE GENOMIC DNA]</scope>
    <source>
        <strain evidence="9 10">DOE0152z</strain>
    </source>
</reference>
<gene>
    <name evidence="9" type="ORF">OEZ85_008254</name>
</gene>
<evidence type="ECO:0000259" key="8">
    <source>
        <dbReference type="Pfam" id="PF05236"/>
    </source>
</evidence>
<comment type="similarity">
    <text evidence="2">Belongs to the TAF4 family.</text>
</comment>
<feature type="coiled-coil region" evidence="6">
    <location>
        <begin position="346"/>
        <end position="398"/>
    </location>
</feature>
<evidence type="ECO:0000313" key="10">
    <source>
        <dbReference type="Proteomes" id="UP001244341"/>
    </source>
</evidence>
<sequence length="576" mass="60578">MDSLLLSRQELVSVHFISFLVHRHPEYRQAISSWSKKVKSLPRADQQLQLFLEAVPPHILKPVQQEYIKQGKPQAQQQQQQQQRPGVQLPLAAQLAQLGQQRQPGQAGYPAGLAGMRPGMYGQPGMPGVRPAAALVPNSTAALVQQHLATLQPGEAPKIAPPDGYEWVQCANREGSGAATWYALPRASAAAYRAQVAKRKAEEAAAGQPAAKAGPGGVRKKIIDEDVTAGDDRTGGTGLDVMGVDDLQAELAVNEAAKGAVVVEAGNVQEEYVLSQGPAMNLLARAAKSHGVRAVGEDVYAYLSLATEQHLNSLLRGIVKARLQREDLGKGYKGVEKLDDRLRTGLFQIQKREKEAARKREEEERDELARLGASRKKLAEEDKKAAKAAQTARQLEQQQKNLGTTLTKMGIGRRTFGTMAALGRPAAAAAQPKAGFTKPELQEAKAAAAEGAADAAGGDGVAAAAADGPAVKQEAGEAAAAGSSQTPAGAAAGGVAPHVRPVSLQHELLNASEAPGGGVPAFVAGGGSSGRGADGEEGLRELMLADLIAVLERHPQYCRSQQLYSLYALAGLHASK</sequence>
<keyword evidence="10" id="KW-1185">Reference proteome</keyword>
<dbReference type="InterPro" id="IPR045144">
    <property type="entry name" value="TAF4"/>
</dbReference>
<protein>
    <recommendedName>
        <fullName evidence="8">Transcription initiation factor TFIID component TAF4 C-terminal domain-containing protein</fullName>
    </recommendedName>
</protein>
<feature type="domain" description="Transcription initiation factor TFIID component TAF4 C-terminal" evidence="8">
    <location>
        <begin position="265"/>
        <end position="565"/>
    </location>
</feature>
<proteinExistence type="inferred from homology"/>
<evidence type="ECO:0000256" key="6">
    <source>
        <dbReference type="SAM" id="Coils"/>
    </source>
</evidence>
<keyword evidence="4" id="KW-0804">Transcription</keyword>
<evidence type="ECO:0000256" key="5">
    <source>
        <dbReference type="ARBA" id="ARBA00023242"/>
    </source>
</evidence>
<feature type="region of interest" description="Disordered" evidence="7">
    <location>
        <begin position="475"/>
        <end position="495"/>
    </location>
</feature>
<dbReference type="Gene3D" id="1.10.20.10">
    <property type="entry name" value="Histone, subunit A"/>
    <property type="match status" value="1"/>
</dbReference>
<dbReference type="Proteomes" id="UP001244341">
    <property type="component" value="Chromosome 1b"/>
</dbReference>
<evidence type="ECO:0000256" key="4">
    <source>
        <dbReference type="ARBA" id="ARBA00023163"/>
    </source>
</evidence>
<dbReference type="EMBL" id="CP126208">
    <property type="protein sequence ID" value="WIA08833.1"/>
    <property type="molecule type" value="Genomic_DNA"/>
</dbReference>
<accession>A0ABY8TIB9</accession>
<dbReference type="PANTHER" id="PTHR15138">
    <property type="entry name" value="TRANSCRIPTION INITIATION FACTOR TFIID SUBUNIT 4"/>
    <property type="match status" value="1"/>
</dbReference>
<evidence type="ECO:0000256" key="7">
    <source>
        <dbReference type="SAM" id="MobiDB-lite"/>
    </source>
</evidence>
<evidence type="ECO:0000256" key="1">
    <source>
        <dbReference type="ARBA" id="ARBA00004123"/>
    </source>
</evidence>
<dbReference type="Pfam" id="PF05236">
    <property type="entry name" value="TAF4"/>
    <property type="match status" value="1"/>
</dbReference>
<dbReference type="InterPro" id="IPR007900">
    <property type="entry name" value="TAF4_C"/>
</dbReference>
<feature type="compositionally biased region" description="Low complexity" evidence="7">
    <location>
        <begin position="476"/>
        <end position="495"/>
    </location>
</feature>
<dbReference type="PANTHER" id="PTHR15138:SF14">
    <property type="entry name" value="TRANSCRIPTION INITIATION FACTOR TFIID SUBUNIT 4"/>
    <property type="match status" value="1"/>
</dbReference>
<evidence type="ECO:0000256" key="3">
    <source>
        <dbReference type="ARBA" id="ARBA00023015"/>
    </source>
</evidence>
<keyword evidence="5" id="KW-0539">Nucleus</keyword>
<dbReference type="InterPro" id="IPR009072">
    <property type="entry name" value="Histone-fold"/>
</dbReference>
<evidence type="ECO:0000256" key="2">
    <source>
        <dbReference type="ARBA" id="ARBA00006178"/>
    </source>
</evidence>
<keyword evidence="3" id="KW-0805">Transcription regulation</keyword>
<name>A0ABY8TIB9_TETOB</name>
<organism evidence="9 10">
    <name type="scientific">Tetradesmus obliquus</name>
    <name type="common">Green alga</name>
    <name type="synonym">Acutodesmus obliquus</name>
    <dbReference type="NCBI Taxonomy" id="3088"/>
    <lineage>
        <taxon>Eukaryota</taxon>
        <taxon>Viridiplantae</taxon>
        <taxon>Chlorophyta</taxon>
        <taxon>core chlorophytes</taxon>
        <taxon>Chlorophyceae</taxon>
        <taxon>CS clade</taxon>
        <taxon>Sphaeropleales</taxon>
        <taxon>Scenedesmaceae</taxon>
        <taxon>Tetradesmus</taxon>
    </lineage>
</organism>
<comment type="subcellular location">
    <subcellularLocation>
        <location evidence="1">Nucleus</location>
    </subcellularLocation>
</comment>